<organism evidence="6 7">
    <name type="scientific">Cuscuta epithymum</name>
    <dbReference type="NCBI Taxonomy" id="186058"/>
    <lineage>
        <taxon>Eukaryota</taxon>
        <taxon>Viridiplantae</taxon>
        <taxon>Streptophyta</taxon>
        <taxon>Embryophyta</taxon>
        <taxon>Tracheophyta</taxon>
        <taxon>Spermatophyta</taxon>
        <taxon>Magnoliopsida</taxon>
        <taxon>eudicotyledons</taxon>
        <taxon>Gunneridae</taxon>
        <taxon>Pentapetalae</taxon>
        <taxon>asterids</taxon>
        <taxon>lamiids</taxon>
        <taxon>Solanales</taxon>
        <taxon>Convolvulaceae</taxon>
        <taxon>Cuscuteae</taxon>
        <taxon>Cuscuta</taxon>
        <taxon>Cuscuta subgen. Cuscuta</taxon>
    </lineage>
</organism>
<dbReference type="InterPro" id="IPR025724">
    <property type="entry name" value="GAG-pre-integrase_dom"/>
</dbReference>
<dbReference type="GO" id="GO:0008270">
    <property type="term" value="F:zinc ion binding"/>
    <property type="evidence" value="ECO:0007669"/>
    <property type="project" value="UniProtKB-KW"/>
</dbReference>
<keyword evidence="2" id="KW-0863">Zinc-finger</keyword>
<dbReference type="PANTHER" id="PTHR47592">
    <property type="entry name" value="PBF68 PROTEIN"/>
    <property type="match status" value="1"/>
</dbReference>
<dbReference type="Pfam" id="PF14223">
    <property type="entry name" value="Retrotran_gag_2"/>
    <property type="match status" value="1"/>
</dbReference>
<keyword evidence="1" id="KW-0645">Protease</keyword>
<keyword evidence="7" id="KW-1185">Reference proteome</keyword>
<feature type="region of interest" description="Disordered" evidence="3">
    <location>
        <begin position="738"/>
        <end position="761"/>
    </location>
</feature>
<keyword evidence="2" id="KW-0479">Metal-binding</keyword>
<dbReference type="InterPro" id="IPR054722">
    <property type="entry name" value="PolX-like_BBD"/>
</dbReference>
<dbReference type="InterPro" id="IPR012337">
    <property type="entry name" value="RNaseH-like_sf"/>
</dbReference>
<dbReference type="InterPro" id="IPR001878">
    <property type="entry name" value="Znf_CCHC"/>
</dbReference>
<accession>A0AAV0CZI6</accession>
<reference evidence="6" key="1">
    <citation type="submission" date="2022-07" db="EMBL/GenBank/DDBJ databases">
        <authorList>
            <person name="Macas J."/>
            <person name="Novak P."/>
            <person name="Neumann P."/>
        </authorList>
    </citation>
    <scope>NUCLEOTIDE SEQUENCE</scope>
</reference>
<dbReference type="InterPro" id="IPR057670">
    <property type="entry name" value="SH3_retrovirus"/>
</dbReference>
<dbReference type="PROSITE" id="PS50994">
    <property type="entry name" value="INTEGRASE"/>
    <property type="match status" value="1"/>
</dbReference>
<evidence type="ECO:0000259" key="4">
    <source>
        <dbReference type="PROSITE" id="PS50158"/>
    </source>
</evidence>
<proteinExistence type="predicted"/>
<evidence type="ECO:0000256" key="2">
    <source>
        <dbReference type="PROSITE-ProRule" id="PRU00047"/>
    </source>
</evidence>
<dbReference type="InterPro" id="IPR001584">
    <property type="entry name" value="Integrase_cat-core"/>
</dbReference>
<dbReference type="SUPFAM" id="SSF57756">
    <property type="entry name" value="Retrovirus zinc finger-like domains"/>
    <property type="match status" value="1"/>
</dbReference>
<gene>
    <name evidence="6" type="ORF">CEPIT_LOCUS9759</name>
</gene>
<dbReference type="GO" id="GO:0015074">
    <property type="term" value="P:DNA integration"/>
    <property type="evidence" value="ECO:0007669"/>
    <property type="project" value="InterPro"/>
</dbReference>
<evidence type="ECO:0008006" key="8">
    <source>
        <dbReference type="Google" id="ProtNLM"/>
    </source>
</evidence>
<evidence type="ECO:0000259" key="5">
    <source>
        <dbReference type="PROSITE" id="PS50994"/>
    </source>
</evidence>
<feature type="compositionally biased region" description="Acidic residues" evidence="3">
    <location>
        <begin position="741"/>
        <end position="751"/>
    </location>
</feature>
<feature type="compositionally biased region" description="Basic and acidic residues" evidence="3">
    <location>
        <begin position="232"/>
        <end position="242"/>
    </location>
</feature>
<dbReference type="InterPro" id="IPR013103">
    <property type="entry name" value="RVT_2"/>
</dbReference>
<dbReference type="Gene3D" id="3.30.420.10">
    <property type="entry name" value="Ribonuclease H-like superfamily/Ribonuclease H"/>
    <property type="match status" value="1"/>
</dbReference>
<dbReference type="Pfam" id="PF22936">
    <property type="entry name" value="Pol_BBD"/>
    <property type="match status" value="1"/>
</dbReference>
<dbReference type="Pfam" id="PF13976">
    <property type="entry name" value="gag_pre-integrs"/>
    <property type="match status" value="1"/>
</dbReference>
<dbReference type="CDD" id="cd09272">
    <property type="entry name" value="RNase_HI_RT_Ty1"/>
    <property type="match status" value="1"/>
</dbReference>
<dbReference type="InterPro" id="IPR036875">
    <property type="entry name" value="Znf_CCHC_sf"/>
</dbReference>
<name>A0AAV0CZI6_9ASTE</name>
<dbReference type="PROSITE" id="PS50158">
    <property type="entry name" value="ZF_CCHC"/>
    <property type="match status" value="1"/>
</dbReference>
<dbReference type="InterPro" id="IPR036397">
    <property type="entry name" value="RNaseH_sf"/>
</dbReference>
<keyword evidence="2" id="KW-0862">Zinc</keyword>
<dbReference type="SUPFAM" id="SSF56672">
    <property type="entry name" value="DNA/RNA polymerases"/>
    <property type="match status" value="1"/>
</dbReference>
<evidence type="ECO:0000256" key="3">
    <source>
        <dbReference type="SAM" id="MobiDB-lite"/>
    </source>
</evidence>
<dbReference type="PANTHER" id="PTHR47592:SF27">
    <property type="entry name" value="OS08G0421700 PROTEIN"/>
    <property type="match status" value="1"/>
</dbReference>
<feature type="domain" description="CCHC-type" evidence="4">
    <location>
        <begin position="250"/>
        <end position="264"/>
    </location>
</feature>
<dbReference type="GO" id="GO:0003676">
    <property type="term" value="F:nucleic acid binding"/>
    <property type="evidence" value="ECO:0007669"/>
    <property type="project" value="InterPro"/>
</dbReference>
<dbReference type="Proteomes" id="UP001152523">
    <property type="component" value="Unassembled WGS sequence"/>
</dbReference>
<evidence type="ECO:0000313" key="6">
    <source>
        <dbReference type="EMBL" id="CAH9086257.1"/>
    </source>
</evidence>
<keyword evidence="1" id="KW-0064">Aspartyl protease</keyword>
<dbReference type="SMART" id="SM00343">
    <property type="entry name" value="ZnF_C2HC"/>
    <property type="match status" value="1"/>
</dbReference>
<dbReference type="InterPro" id="IPR043502">
    <property type="entry name" value="DNA/RNA_pol_sf"/>
</dbReference>
<feature type="region of interest" description="Disordered" evidence="3">
    <location>
        <begin position="196"/>
        <end position="243"/>
    </location>
</feature>
<evidence type="ECO:0000313" key="7">
    <source>
        <dbReference type="Proteomes" id="UP001152523"/>
    </source>
</evidence>
<dbReference type="SUPFAM" id="SSF53098">
    <property type="entry name" value="Ribonuclease H-like"/>
    <property type="match status" value="1"/>
</dbReference>
<feature type="compositionally biased region" description="Basic and acidic residues" evidence="3">
    <location>
        <begin position="196"/>
        <end position="218"/>
    </location>
</feature>
<protein>
    <recommendedName>
        <fullName evidence="8">Zinc finger, CCHC-type</fullName>
    </recommendedName>
</protein>
<dbReference type="Pfam" id="PF25597">
    <property type="entry name" value="SH3_retrovirus"/>
    <property type="match status" value="1"/>
</dbReference>
<feature type="domain" description="Integrase catalytic" evidence="5">
    <location>
        <begin position="468"/>
        <end position="641"/>
    </location>
</feature>
<evidence type="ECO:0000256" key="1">
    <source>
        <dbReference type="ARBA" id="ARBA00022750"/>
    </source>
</evidence>
<dbReference type="Pfam" id="PF07727">
    <property type="entry name" value="RVT_2"/>
    <property type="match status" value="1"/>
</dbReference>
<dbReference type="EMBL" id="CAMAPF010000055">
    <property type="protein sequence ID" value="CAH9086257.1"/>
    <property type="molecule type" value="Genomic_DNA"/>
</dbReference>
<sequence>MANLQQLTTDFVKLEKFEGGNYMRWQKKIKFLLFNLKVDYVLTTPKPEESESETMADARARIKWLNDDEICKGHILNALSDGLFDVYQNTPTAKELWETLNNRYLTEDVTSKKFLTSHFMNYVMSDDRPISNQYDEMMCILGQMKQLNLNMDETISVSCILDKLPPSWKEFRKSLKRKKEDMSLRDLGTHIRVEEETRKLEKRDQPESSKINMIEEGKPGQNSKHSGKKRKSNDDGPKESHSNKKKKVTCWYCSKVGHIKRDCRFYNQKHGNKSKDKGKEKFVAVITEANMVEDDGSWFIDSGATKHVCKDRSMFTSYEALQDGSVMYMGNSSTAMIKGVGQVDLEFTSGKILSITNVYHVPDVRKNLVSVALLNKHGFKLVFEGDKFVLTKGGVFVGKGYLYEGMFKLNINEIKNCSAYIVSSSSLWHSRLGHVNTKRMKDMAKLGLIPKHDAELDDKCVVCAHTKITRKPFSNKVEHSSSLLHLIHSDVCDFHNTPTIGKKMYFVTFIDDYSKYCYLYLLSSKDGVLEKFKIYKNEVENFCNCSIKCLRSDRGGEFHFPAYCESVGIIHETTMAYTPQQNGVAERKNRTLTEMVNSLLYNSGLSSGFWGEAMLTACHVLNRIPHKKTHVTPYELWKKRKPNLSYLKVWGCRAIVRLPEPKIRKLGVRAVECIFVGYPEHSKGYRFLVVEPNEFIGVNSIIESRDAIFYENSFKTISRFNGSHESQKEHEVIVSKRNLEQEEVQESEPEPEPQPRRSKRTRIEKSFGPDFVVYLVEGSRSSHCTQTMISSSVEPDPQTFDEAMKSQDVSFWKEAIDDEMGSIMGNNTWVLVDLPPGSKPIGCKWIFKKKMKVDGTIDKFKARLVAQGFTQKGGIDYFDTYAPVARISTIRVLVALASIYGFVIHQMDVKTAFLNGELEEEIYMKQPEGFVMPGQEKKVCKLIRSLYGLKQAPKQWHEKFDKVIVSNGFAIHESDKCVYSKFSGNKGVIICLYVDDMLIFGTDMESVHHVKSFLSSQFEMKDMGVADVILGIRIKSIDSKLVLSQSHYVEKVLKKFNQFDGSPVNTPYDPSIKLYKNTGRAVNQLEYSRVIGSLMYIMTCTRPDIAFAVGKLSRYTSCPSNIHWNGVNRVLRYLKKTMDYGLYYSGYPSVLEGFTDASWITDREDHSSTSGWIFMLGGGAVSWASKKQTCITDSTMASEFVALASCAKEAEWLRNLLIEIPVWPKPVSPLSIHCDSEATLSRAYSNIYNGKSRHIGLRHSYVRRLITDGVITINFVRSFQNLADPLTKGLSRDLVFKTSKGMGLMPV</sequence>
<keyword evidence="1" id="KW-0378">Hydrolase</keyword>
<dbReference type="GO" id="GO:0004190">
    <property type="term" value="F:aspartic-type endopeptidase activity"/>
    <property type="evidence" value="ECO:0007669"/>
    <property type="project" value="UniProtKB-KW"/>
</dbReference>
<comment type="caution">
    <text evidence="6">The sequence shown here is derived from an EMBL/GenBank/DDBJ whole genome shotgun (WGS) entry which is preliminary data.</text>
</comment>